<feature type="region of interest" description="Disordered" evidence="6">
    <location>
        <begin position="34"/>
        <end position="56"/>
    </location>
</feature>
<keyword evidence="3" id="KW-0238">DNA-binding</keyword>
<protein>
    <submittedName>
        <fullName evidence="7">Transcription factor SOX-9-like</fullName>
    </submittedName>
</protein>
<feature type="compositionally biased region" description="Basic residues" evidence="6">
    <location>
        <begin position="114"/>
        <end position="131"/>
    </location>
</feature>
<dbReference type="SMART" id="SM00398">
    <property type="entry name" value="HMG"/>
    <property type="match status" value="1"/>
</dbReference>
<keyword evidence="8" id="KW-1185">Reference proteome</keyword>
<dbReference type="AlphaFoldDB" id="A0A6S7G449"/>
<dbReference type="GO" id="GO:0000981">
    <property type="term" value="F:DNA-binding transcription factor activity, RNA polymerase II-specific"/>
    <property type="evidence" value="ECO:0007669"/>
    <property type="project" value="TreeGrafter"/>
</dbReference>
<comment type="caution">
    <text evidence="7">The sequence shown here is derived from an EMBL/GenBank/DDBJ whole genome shotgun (WGS) entry which is preliminary data.</text>
</comment>
<evidence type="ECO:0000256" key="3">
    <source>
        <dbReference type="ARBA" id="ARBA00023125"/>
    </source>
</evidence>
<dbReference type="Gene3D" id="1.10.30.10">
    <property type="entry name" value="High mobility group box domain"/>
    <property type="match status" value="1"/>
</dbReference>
<accession>A0A6S7G449</accession>
<dbReference type="PROSITE" id="PS50118">
    <property type="entry name" value="HMG_BOX_2"/>
    <property type="match status" value="1"/>
</dbReference>
<evidence type="ECO:0000256" key="6">
    <source>
        <dbReference type="SAM" id="MobiDB-lite"/>
    </source>
</evidence>
<dbReference type="PANTHER" id="PTHR45803:SF5">
    <property type="entry name" value="SOX100B"/>
    <property type="match status" value="1"/>
</dbReference>
<proteinExistence type="predicted"/>
<dbReference type="Proteomes" id="UP001152795">
    <property type="component" value="Unassembled WGS sequence"/>
</dbReference>
<dbReference type="SUPFAM" id="SSF47095">
    <property type="entry name" value="HMG-box"/>
    <property type="match status" value="1"/>
</dbReference>
<dbReference type="InterPro" id="IPR009071">
    <property type="entry name" value="HMG_box_dom"/>
</dbReference>
<evidence type="ECO:0000313" key="8">
    <source>
        <dbReference type="Proteomes" id="UP001152795"/>
    </source>
</evidence>
<dbReference type="GO" id="GO:0005634">
    <property type="term" value="C:nucleus"/>
    <property type="evidence" value="ECO:0007669"/>
    <property type="project" value="UniProtKB-SubCell"/>
</dbReference>
<keyword evidence="5" id="KW-0539">Nucleus</keyword>
<organism evidence="7 8">
    <name type="scientific">Paramuricea clavata</name>
    <name type="common">Red gorgonian</name>
    <name type="synonym">Violescent sea-whip</name>
    <dbReference type="NCBI Taxonomy" id="317549"/>
    <lineage>
        <taxon>Eukaryota</taxon>
        <taxon>Metazoa</taxon>
        <taxon>Cnidaria</taxon>
        <taxon>Anthozoa</taxon>
        <taxon>Octocorallia</taxon>
        <taxon>Malacalcyonacea</taxon>
        <taxon>Plexauridae</taxon>
        <taxon>Paramuricea</taxon>
    </lineage>
</organism>
<evidence type="ECO:0000256" key="1">
    <source>
        <dbReference type="ARBA" id="ARBA00004123"/>
    </source>
</evidence>
<evidence type="ECO:0000256" key="4">
    <source>
        <dbReference type="ARBA" id="ARBA00023163"/>
    </source>
</evidence>
<evidence type="ECO:0000256" key="5">
    <source>
        <dbReference type="ARBA" id="ARBA00023242"/>
    </source>
</evidence>
<dbReference type="PANTHER" id="PTHR45803">
    <property type="entry name" value="SOX100B"/>
    <property type="match status" value="1"/>
</dbReference>
<dbReference type="CDD" id="cd22031">
    <property type="entry name" value="HMG-box_SoxE"/>
    <property type="match status" value="1"/>
</dbReference>
<dbReference type="EMBL" id="CACRXK020000629">
    <property type="protein sequence ID" value="CAB3983572.1"/>
    <property type="molecule type" value="Genomic_DNA"/>
</dbReference>
<evidence type="ECO:0000256" key="2">
    <source>
        <dbReference type="ARBA" id="ARBA00023015"/>
    </source>
</evidence>
<dbReference type="GO" id="GO:0000978">
    <property type="term" value="F:RNA polymerase II cis-regulatory region sequence-specific DNA binding"/>
    <property type="evidence" value="ECO:0007669"/>
    <property type="project" value="TreeGrafter"/>
</dbReference>
<comment type="subcellular location">
    <subcellularLocation>
        <location evidence="1">Nucleus</location>
    </subcellularLocation>
</comment>
<dbReference type="InterPro" id="IPR036910">
    <property type="entry name" value="HMG_box_dom_sf"/>
</dbReference>
<reference evidence="7" key="1">
    <citation type="submission" date="2020-04" db="EMBL/GenBank/DDBJ databases">
        <authorList>
            <person name="Alioto T."/>
            <person name="Alioto T."/>
            <person name="Gomez Garrido J."/>
        </authorList>
    </citation>
    <scope>NUCLEOTIDE SEQUENCE</scope>
    <source>
        <strain evidence="7">A484AB</strain>
    </source>
</reference>
<keyword evidence="2" id="KW-0805">Transcription regulation</keyword>
<gene>
    <name evidence="7" type="ORF">PACLA_8A076044</name>
</gene>
<feature type="region of interest" description="Disordered" evidence="6">
    <location>
        <begin position="114"/>
        <end position="145"/>
    </location>
</feature>
<dbReference type="InterPro" id="IPR050917">
    <property type="entry name" value="SOX_TF"/>
</dbReference>
<evidence type="ECO:0000313" key="7">
    <source>
        <dbReference type="EMBL" id="CAB3983572.1"/>
    </source>
</evidence>
<sequence>MAERIESRSDILSSTELNDVISKTVNHVINETAELTNEAPSSSKRRKQNDNQVRRPMNAFMVYAQVARKKVAGKYPNLSYRKLSKTLGELWRMLDDEERRPFVEEAERLRREHKRAHPTYKFKPQRRRKKAEKQSEGESSAFAGNASIMNSTQCGPMLHGRNFTTHDDFNTAGDLLHSPYLPRNESANSVSTIWPFIQNNSSEHYFNSNIADTTRGFPSVSTITANSSVNFPNQRQYFDPMDHAKMSGHPGRPNSYSQFDPMDQKLSRQHDLGRANCSQNNSVVSLVTPEQPSDFSTTKFLNAGPSNNVCFSESYPHASSVDNLPYAGETYGLGNRGLSPFSRSTPVITSTNVLPQAMSSPYSRNMFTDLSARPTRNEPILNFMEHM</sequence>
<dbReference type="OrthoDB" id="1919336at2759"/>
<keyword evidence="4" id="KW-0804">Transcription</keyword>
<name>A0A6S7G449_PARCT</name>
<dbReference type="Pfam" id="PF00505">
    <property type="entry name" value="HMG_box"/>
    <property type="match status" value="1"/>
</dbReference>